<protein>
    <recommendedName>
        <fullName evidence="4">RRM domain-containing protein</fullName>
    </recommendedName>
</protein>
<dbReference type="InterPro" id="IPR012677">
    <property type="entry name" value="Nucleotide-bd_a/b_plait_sf"/>
</dbReference>
<feature type="region of interest" description="Disordered" evidence="1">
    <location>
        <begin position="348"/>
        <end position="421"/>
    </location>
</feature>
<gene>
    <name evidence="2" type="ORF">RhiirA4_425448</name>
</gene>
<accession>A0A2I1H196</accession>
<dbReference type="InterPro" id="IPR035979">
    <property type="entry name" value="RBD_domain_sf"/>
</dbReference>
<keyword evidence="3" id="KW-1185">Reference proteome</keyword>
<dbReference type="GO" id="GO:0003676">
    <property type="term" value="F:nucleic acid binding"/>
    <property type="evidence" value="ECO:0007669"/>
    <property type="project" value="InterPro"/>
</dbReference>
<feature type="region of interest" description="Disordered" evidence="1">
    <location>
        <begin position="239"/>
        <end position="294"/>
    </location>
</feature>
<dbReference type="CDD" id="cd00590">
    <property type="entry name" value="RRM_SF"/>
    <property type="match status" value="1"/>
</dbReference>
<dbReference type="EMBL" id="LLXI01001249">
    <property type="protein sequence ID" value="PKY52666.1"/>
    <property type="molecule type" value="Genomic_DNA"/>
</dbReference>
<dbReference type="Gene3D" id="3.30.70.330">
    <property type="match status" value="1"/>
</dbReference>
<dbReference type="AlphaFoldDB" id="A0A2I1H196"/>
<comment type="caution">
    <text evidence="2">The sequence shown here is derived from an EMBL/GenBank/DDBJ whole genome shotgun (WGS) entry which is preliminary data.</text>
</comment>
<dbReference type="Proteomes" id="UP000234323">
    <property type="component" value="Unassembled WGS sequence"/>
</dbReference>
<organism evidence="2 3">
    <name type="scientific">Rhizophagus irregularis</name>
    <dbReference type="NCBI Taxonomy" id="588596"/>
    <lineage>
        <taxon>Eukaryota</taxon>
        <taxon>Fungi</taxon>
        <taxon>Fungi incertae sedis</taxon>
        <taxon>Mucoromycota</taxon>
        <taxon>Glomeromycotina</taxon>
        <taxon>Glomeromycetes</taxon>
        <taxon>Glomerales</taxon>
        <taxon>Glomeraceae</taxon>
        <taxon>Rhizophagus</taxon>
    </lineage>
</organism>
<dbReference type="VEuPathDB" id="FungiDB:RhiirFUN_009477"/>
<evidence type="ECO:0000256" key="1">
    <source>
        <dbReference type="SAM" id="MobiDB-lite"/>
    </source>
</evidence>
<sequence length="457" mass="50799">MEKAIAAPISSLHDLQFHPHDPSAKKVDEQLRTLVVTDIPLFITDAQLRGAFSRYGIVTHCRTRLSKLYRTAYIVFDSASSLEQFENTWAVLCTSHCLRVCPASHSTEQRALRRAHVALLAGLPRGSVAADLNEIAEEISTKSVNIPFSYNSYSPKPYAYVHFSSAATKESAMGITCALKNIGLTWHEPTEVSSLCHRCGRPGCDPDKCASSQAPQRPSRPWSSNDKLRELYNKHLPFSHPAKRHNRLARPPNSQQRSYADAAGRHAPSCSRSHPRSSRSRSHHNNPRRPPRLSQADLEYDAAGLDVPPLMDWQKITDQITLILKDIALLTVEFQDLQSRVKWLEDNHDRPVVPSPQQSVPMDQGWDTAEPPNSRRLPDNILVDLNSPPPPPNGPSNTVRSHVPLPPRQSLIPGLSSSPENRLSSLTATVTELTKTVKLGMAQQQQFLAACDNANNH</sequence>
<dbReference type="VEuPathDB" id="FungiDB:RhiirA1_479372"/>
<dbReference type="VEuPathDB" id="FungiDB:FUN_000474"/>
<evidence type="ECO:0008006" key="4">
    <source>
        <dbReference type="Google" id="ProtNLM"/>
    </source>
</evidence>
<proteinExistence type="predicted"/>
<evidence type="ECO:0000313" key="3">
    <source>
        <dbReference type="Proteomes" id="UP000234323"/>
    </source>
</evidence>
<dbReference type="SUPFAM" id="SSF54928">
    <property type="entry name" value="RNA-binding domain, RBD"/>
    <property type="match status" value="1"/>
</dbReference>
<evidence type="ECO:0000313" key="2">
    <source>
        <dbReference type="EMBL" id="PKY52666.1"/>
    </source>
</evidence>
<feature type="compositionally biased region" description="Basic residues" evidence="1">
    <location>
        <begin position="273"/>
        <end position="291"/>
    </location>
</feature>
<name>A0A2I1H196_9GLOM</name>
<reference evidence="2 3" key="1">
    <citation type="submission" date="2015-10" db="EMBL/GenBank/DDBJ databases">
        <title>Genome analyses suggest a sexual origin of heterokaryosis in a supposedly ancient asexual fungus.</title>
        <authorList>
            <person name="Ropars J."/>
            <person name="Sedzielewska K."/>
            <person name="Noel J."/>
            <person name="Charron P."/>
            <person name="Farinelli L."/>
            <person name="Marton T."/>
            <person name="Kruger M."/>
            <person name="Pelin A."/>
            <person name="Brachmann A."/>
            <person name="Corradi N."/>
        </authorList>
    </citation>
    <scope>NUCLEOTIDE SEQUENCE [LARGE SCALE GENOMIC DNA]</scope>
    <source>
        <strain evidence="2 3">A4</strain>
    </source>
</reference>